<protein>
    <submittedName>
        <fullName evidence="1">Uncharacterized protein</fullName>
    </submittedName>
</protein>
<keyword evidence="2" id="KW-1185">Reference proteome</keyword>
<name>A0ABN1IIS5_9GAMM</name>
<comment type="caution">
    <text evidence="1">The sequence shown here is derived from an EMBL/GenBank/DDBJ whole genome shotgun (WGS) entry which is preliminary data.</text>
</comment>
<accession>A0ABN1IIS5</accession>
<dbReference type="Proteomes" id="UP001501523">
    <property type="component" value="Unassembled WGS sequence"/>
</dbReference>
<gene>
    <name evidence="1" type="ORF">GCM10009105_19490</name>
</gene>
<proteinExistence type="predicted"/>
<organism evidence="1 2">
    <name type="scientific">Dokdonella soli</name>
    <dbReference type="NCBI Taxonomy" id="529810"/>
    <lineage>
        <taxon>Bacteria</taxon>
        <taxon>Pseudomonadati</taxon>
        <taxon>Pseudomonadota</taxon>
        <taxon>Gammaproteobacteria</taxon>
        <taxon>Lysobacterales</taxon>
        <taxon>Rhodanobacteraceae</taxon>
        <taxon>Dokdonella</taxon>
    </lineage>
</organism>
<evidence type="ECO:0000313" key="1">
    <source>
        <dbReference type="EMBL" id="GAA0714705.1"/>
    </source>
</evidence>
<evidence type="ECO:0000313" key="2">
    <source>
        <dbReference type="Proteomes" id="UP001501523"/>
    </source>
</evidence>
<sequence>MLGVLSRFADYYKRGTVVPTDIAATARGRMFSDAPTVMTVFAALGAVTVAGNARSLAEETYWRA</sequence>
<reference evidence="1 2" key="1">
    <citation type="journal article" date="2019" name="Int. J. Syst. Evol. Microbiol.">
        <title>The Global Catalogue of Microorganisms (GCM) 10K type strain sequencing project: providing services to taxonomists for standard genome sequencing and annotation.</title>
        <authorList>
            <consortium name="The Broad Institute Genomics Platform"/>
            <consortium name="The Broad Institute Genome Sequencing Center for Infectious Disease"/>
            <person name="Wu L."/>
            <person name="Ma J."/>
        </authorList>
    </citation>
    <scope>NUCLEOTIDE SEQUENCE [LARGE SCALE GENOMIC DNA]</scope>
    <source>
        <strain evidence="1 2">JCM 15421</strain>
    </source>
</reference>
<dbReference type="EMBL" id="BAAAEU010000008">
    <property type="protein sequence ID" value="GAA0714705.1"/>
    <property type="molecule type" value="Genomic_DNA"/>
</dbReference>